<accession>A0A5E7FHF8</accession>
<dbReference type="Proteomes" id="UP000326018">
    <property type="component" value="Unassembled WGS sequence"/>
</dbReference>
<sequence length="321" mass="35449">MIEAMDNSMPYVLNKAAARIVEELLSTRVFAVEFLHQGMMTFKCRVRTENDDDVIVRFYPASRSGIVLQEPDLLLRCYRAGMSVPKPISDSRSGPSAPLSYVVYRRISGETLADRLPSFDNARRRVAAEDLASHLYRLQDLTIEGAGEIVTSTAARNSSWDTFVEDAMCTGLASIKDHKLLQPSLTSEIERVICAGAPAQASATQRLVWGDINFGNILVREDGRVAGLIDFEGCLSGDPLATLGYAAAVHGTEPFFSHLQQAWPRTLSEDEENLVAWYTLLRALRLGRYAHLPLPTGRPRDPLVHIVPGIIPALRRLAANC</sequence>
<dbReference type="OrthoDB" id="5616635at2"/>
<dbReference type="EMBL" id="CABVIB010000049">
    <property type="protein sequence ID" value="VVO38911.1"/>
    <property type="molecule type" value="Genomic_DNA"/>
</dbReference>
<proteinExistence type="predicted"/>
<organism evidence="2 3">
    <name type="scientific">Pseudomonas fluorescens</name>
    <dbReference type="NCBI Taxonomy" id="294"/>
    <lineage>
        <taxon>Bacteria</taxon>
        <taxon>Pseudomonadati</taxon>
        <taxon>Pseudomonadota</taxon>
        <taxon>Gammaproteobacteria</taxon>
        <taxon>Pseudomonadales</taxon>
        <taxon>Pseudomonadaceae</taxon>
        <taxon>Pseudomonas</taxon>
    </lineage>
</organism>
<dbReference type="Pfam" id="PF01636">
    <property type="entry name" value="APH"/>
    <property type="match status" value="1"/>
</dbReference>
<evidence type="ECO:0000313" key="2">
    <source>
        <dbReference type="EMBL" id="VVO38911.1"/>
    </source>
</evidence>
<dbReference type="PANTHER" id="PTHR21310">
    <property type="entry name" value="AMINOGLYCOSIDE PHOSPHOTRANSFERASE-RELATED-RELATED"/>
    <property type="match status" value="1"/>
</dbReference>
<dbReference type="RefSeq" id="WP_150705283.1">
    <property type="nucleotide sequence ID" value="NZ_CABVIB010000049.1"/>
</dbReference>
<reference evidence="2 3" key="1">
    <citation type="submission" date="2019-09" db="EMBL/GenBank/DDBJ databases">
        <authorList>
            <person name="Chandra G."/>
            <person name="Truman W A."/>
        </authorList>
    </citation>
    <scope>NUCLEOTIDE SEQUENCE [LARGE SCALE GENOMIC DNA]</scope>
    <source>
        <strain evidence="2">PS712</strain>
    </source>
</reference>
<dbReference type="InterPro" id="IPR051678">
    <property type="entry name" value="AGP_Transferase"/>
</dbReference>
<dbReference type="SUPFAM" id="SSF56112">
    <property type="entry name" value="Protein kinase-like (PK-like)"/>
    <property type="match status" value="1"/>
</dbReference>
<name>A0A5E7FHF8_PSEFL</name>
<evidence type="ECO:0000259" key="1">
    <source>
        <dbReference type="Pfam" id="PF01636"/>
    </source>
</evidence>
<protein>
    <recommendedName>
        <fullName evidence="1">Aminoglycoside phosphotransferase domain-containing protein</fullName>
    </recommendedName>
</protein>
<gene>
    <name evidence="2" type="ORF">PS712_05649</name>
</gene>
<evidence type="ECO:0000313" key="3">
    <source>
        <dbReference type="Proteomes" id="UP000326018"/>
    </source>
</evidence>
<dbReference type="AlphaFoldDB" id="A0A5E7FHF8"/>
<feature type="domain" description="Aminoglycoside phosphotransferase" evidence="1">
    <location>
        <begin position="44"/>
        <end position="266"/>
    </location>
</feature>
<dbReference type="InterPro" id="IPR011009">
    <property type="entry name" value="Kinase-like_dom_sf"/>
</dbReference>
<dbReference type="InterPro" id="IPR002575">
    <property type="entry name" value="Aminoglycoside_PTrfase"/>
</dbReference>
<dbReference type="Gene3D" id="3.90.1200.10">
    <property type="match status" value="1"/>
</dbReference>